<accession>A0AAD7ILH1</accession>
<evidence type="ECO:0000313" key="3">
    <source>
        <dbReference type="Proteomes" id="UP001215280"/>
    </source>
</evidence>
<evidence type="ECO:0000256" key="1">
    <source>
        <dbReference type="SAM" id="Coils"/>
    </source>
</evidence>
<organism evidence="2 3">
    <name type="scientific">Mycena maculata</name>
    <dbReference type="NCBI Taxonomy" id="230809"/>
    <lineage>
        <taxon>Eukaryota</taxon>
        <taxon>Fungi</taxon>
        <taxon>Dikarya</taxon>
        <taxon>Basidiomycota</taxon>
        <taxon>Agaricomycotina</taxon>
        <taxon>Agaricomycetes</taxon>
        <taxon>Agaricomycetidae</taxon>
        <taxon>Agaricales</taxon>
        <taxon>Marasmiineae</taxon>
        <taxon>Mycenaceae</taxon>
        <taxon>Mycena</taxon>
    </lineage>
</organism>
<dbReference type="AlphaFoldDB" id="A0AAD7ILH1"/>
<keyword evidence="3" id="KW-1185">Reference proteome</keyword>
<evidence type="ECO:0000313" key="2">
    <source>
        <dbReference type="EMBL" id="KAJ7744025.1"/>
    </source>
</evidence>
<reference evidence="2" key="1">
    <citation type="submission" date="2023-03" db="EMBL/GenBank/DDBJ databases">
        <title>Massive genome expansion in bonnet fungi (Mycena s.s.) driven by repeated elements and novel gene families across ecological guilds.</title>
        <authorList>
            <consortium name="Lawrence Berkeley National Laboratory"/>
            <person name="Harder C.B."/>
            <person name="Miyauchi S."/>
            <person name="Viragh M."/>
            <person name="Kuo A."/>
            <person name="Thoen E."/>
            <person name="Andreopoulos B."/>
            <person name="Lu D."/>
            <person name="Skrede I."/>
            <person name="Drula E."/>
            <person name="Henrissat B."/>
            <person name="Morin E."/>
            <person name="Kohler A."/>
            <person name="Barry K."/>
            <person name="LaButti K."/>
            <person name="Morin E."/>
            <person name="Salamov A."/>
            <person name="Lipzen A."/>
            <person name="Mereny Z."/>
            <person name="Hegedus B."/>
            <person name="Baldrian P."/>
            <person name="Stursova M."/>
            <person name="Weitz H."/>
            <person name="Taylor A."/>
            <person name="Grigoriev I.V."/>
            <person name="Nagy L.G."/>
            <person name="Martin F."/>
            <person name="Kauserud H."/>
        </authorList>
    </citation>
    <scope>NUCLEOTIDE SEQUENCE</scope>
    <source>
        <strain evidence="2">CBHHK188m</strain>
    </source>
</reference>
<keyword evidence="1" id="KW-0175">Coiled coil</keyword>
<comment type="caution">
    <text evidence="2">The sequence shown here is derived from an EMBL/GenBank/DDBJ whole genome shotgun (WGS) entry which is preliminary data.</text>
</comment>
<evidence type="ECO:0008006" key="4">
    <source>
        <dbReference type="Google" id="ProtNLM"/>
    </source>
</evidence>
<name>A0AAD7ILH1_9AGAR</name>
<feature type="coiled-coil region" evidence="1">
    <location>
        <begin position="48"/>
        <end position="75"/>
    </location>
</feature>
<sequence>MTPCWNCGTPFLPDNTPSPSTAFRELSHLVAGNEPPQDSEVLTLRKVIAAEQERIDALNTRIETLQSTLTRLVEERTAREELIHQHATILSPIRRIPAEILCEIFYWLPCTRRLGSHTVDCPPWWAGNVCSYWRDSALGDPYLWNSIHLFHSQAFPVEKSVPASMLEAQHLRSANEPLQVTILSWGSDDVEHSWLNILLSQSNRWASLRIVCRPAFSLLGLLCPLKNQLTQLMAIELHNNIPDTDGFSVAPKLRHALLAHGACQHLSSIVPLPWHQITHYRGVYKAQYQLHILRAAADLVECGLGFGGPDPTQLNAISGQVAFLPRLRRLHLRLSRFLDHLEAPALTDLFLVGDVDPLPSFLHRSSCQLTKLVLTYSTASETLRETLKSIPGLTHLTLEPNFGGQQGTKELFRAMQVSDGLSTICPNLTEFAYGDRRLGDIAAGLFAMVRSRLRLDSPCRLLFFRLWIHSPTPGTHQLPDDVAGQIDLLCEEGIDAAYISHGDAAKWIGHRRP</sequence>
<protein>
    <recommendedName>
        <fullName evidence="4">F-box domain-containing protein</fullName>
    </recommendedName>
</protein>
<dbReference type="SUPFAM" id="SSF52047">
    <property type="entry name" value="RNI-like"/>
    <property type="match status" value="1"/>
</dbReference>
<dbReference type="Proteomes" id="UP001215280">
    <property type="component" value="Unassembled WGS sequence"/>
</dbReference>
<gene>
    <name evidence="2" type="ORF">DFH07DRAFT_943079</name>
</gene>
<proteinExistence type="predicted"/>
<dbReference type="Gene3D" id="3.80.10.10">
    <property type="entry name" value="Ribonuclease Inhibitor"/>
    <property type="match status" value="1"/>
</dbReference>
<dbReference type="EMBL" id="JARJLG010000109">
    <property type="protein sequence ID" value="KAJ7744025.1"/>
    <property type="molecule type" value="Genomic_DNA"/>
</dbReference>
<dbReference type="InterPro" id="IPR032675">
    <property type="entry name" value="LRR_dom_sf"/>
</dbReference>